<proteinExistence type="predicted"/>
<accession>A0AAV5TB62</accession>
<evidence type="ECO:0000313" key="1">
    <source>
        <dbReference type="EMBL" id="GMS90058.1"/>
    </source>
</evidence>
<reference evidence="1" key="1">
    <citation type="submission" date="2023-10" db="EMBL/GenBank/DDBJ databases">
        <title>Genome assembly of Pristionchus species.</title>
        <authorList>
            <person name="Yoshida K."/>
            <person name="Sommer R.J."/>
        </authorList>
    </citation>
    <scope>NUCLEOTIDE SEQUENCE</scope>
    <source>
        <strain evidence="1">RS0144</strain>
    </source>
</reference>
<keyword evidence="2" id="KW-1185">Reference proteome</keyword>
<feature type="non-terminal residue" evidence="1">
    <location>
        <position position="78"/>
    </location>
</feature>
<protein>
    <submittedName>
        <fullName evidence="1">Uncharacterized protein</fullName>
    </submittedName>
</protein>
<dbReference type="EMBL" id="BTSX01000003">
    <property type="protein sequence ID" value="GMS90058.1"/>
    <property type="molecule type" value="Genomic_DNA"/>
</dbReference>
<feature type="non-terminal residue" evidence="1">
    <location>
        <position position="1"/>
    </location>
</feature>
<evidence type="ECO:0000313" key="2">
    <source>
        <dbReference type="Proteomes" id="UP001432027"/>
    </source>
</evidence>
<sequence>HTQKRLEDGNGGGRPRLIYPSLACAKLHTSLNHECIIQCFSPAVERSPTLRSSMILLTRTSPIWRSESRIRRRCPTTI</sequence>
<dbReference type="AlphaFoldDB" id="A0AAV5TB62"/>
<gene>
    <name evidence="1" type="ORF">PENTCL1PPCAC_12233</name>
</gene>
<comment type="caution">
    <text evidence="1">The sequence shown here is derived from an EMBL/GenBank/DDBJ whole genome shotgun (WGS) entry which is preliminary data.</text>
</comment>
<dbReference type="Proteomes" id="UP001432027">
    <property type="component" value="Unassembled WGS sequence"/>
</dbReference>
<name>A0AAV5TB62_9BILA</name>
<organism evidence="1 2">
    <name type="scientific">Pristionchus entomophagus</name>
    <dbReference type="NCBI Taxonomy" id="358040"/>
    <lineage>
        <taxon>Eukaryota</taxon>
        <taxon>Metazoa</taxon>
        <taxon>Ecdysozoa</taxon>
        <taxon>Nematoda</taxon>
        <taxon>Chromadorea</taxon>
        <taxon>Rhabditida</taxon>
        <taxon>Rhabditina</taxon>
        <taxon>Diplogasteromorpha</taxon>
        <taxon>Diplogasteroidea</taxon>
        <taxon>Neodiplogasteridae</taxon>
        <taxon>Pristionchus</taxon>
    </lineage>
</organism>